<keyword evidence="2" id="KW-1185">Reference proteome</keyword>
<evidence type="ECO:0000313" key="1">
    <source>
        <dbReference type="EMBL" id="KAF9650173.1"/>
    </source>
</evidence>
<accession>A0ACB6ZLA0</accession>
<organism evidence="1 2">
    <name type="scientific">Thelephora ganbajun</name>
    <name type="common">Ganba fungus</name>
    <dbReference type="NCBI Taxonomy" id="370292"/>
    <lineage>
        <taxon>Eukaryota</taxon>
        <taxon>Fungi</taxon>
        <taxon>Dikarya</taxon>
        <taxon>Basidiomycota</taxon>
        <taxon>Agaricomycotina</taxon>
        <taxon>Agaricomycetes</taxon>
        <taxon>Thelephorales</taxon>
        <taxon>Thelephoraceae</taxon>
        <taxon>Thelephora</taxon>
    </lineage>
</organism>
<reference evidence="1" key="2">
    <citation type="journal article" date="2020" name="Nat. Commun.">
        <title>Large-scale genome sequencing of mycorrhizal fungi provides insights into the early evolution of symbiotic traits.</title>
        <authorList>
            <person name="Miyauchi S."/>
            <person name="Kiss E."/>
            <person name="Kuo A."/>
            <person name="Drula E."/>
            <person name="Kohler A."/>
            <person name="Sanchez-Garcia M."/>
            <person name="Morin E."/>
            <person name="Andreopoulos B."/>
            <person name="Barry K.W."/>
            <person name="Bonito G."/>
            <person name="Buee M."/>
            <person name="Carver A."/>
            <person name="Chen C."/>
            <person name="Cichocki N."/>
            <person name="Clum A."/>
            <person name="Culley D."/>
            <person name="Crous P.W."/>
            <person name="Fauchery L."/>
            <person name="Girlanda M."/>
            <person name="Hayes R.D."/>
            <person name="Keri Z."/>
            <person name="LaButti K."/>
            <person name="Lipzen A."/>
            <person name="Lombard V."/>
            <person name="Magnuson J."/>
            <person name="Maillard F."/>
            <person name="Murat C."/>
            <person name="Nolan M."/>
            <person name="Ohm R.A."/>
            <person name="Pangilinan J."/>
            <person name="Pereira M.F."/>
            <person name="Perotto S."/>
            <person name="Peter M."/>
            <person name="Pfister S."/>
            <person name="Riley R."/>
            <person name="Sitrit Y."/>
            <person name="Stielow J.B."/>
            <person name="Szollosi G."/>
            <person name="Zifcakova L."/>
            <person name="Stursova M."/>
            <person name="Spatafora J.W."/>
            <person name="Tedersoo L."/>
            <person name="Vaario L.M."/>
            <person name="Yamada A."/>
            <person name="Yan M."/>
            <person name="Wang P."/>
            <person name="Xu J."/>
            <person name="Bruns T."/>
            <person name="Baldrian P."/>
            <person name="Vilgalys R."/>
            <person name="Dunand C."/>
            <person name="Henrissat B."/>
            <person name="Grigoriev I.V."/>
            <person name="Hibbett D."/>
            <person name="Nagy L.G."/>
            <person name="Martin F.M."/>
        </authorList>
    </citation>
    <scope>NUCLEOTIDE SEQUENCE</scope>
    <source>
        <strain evidence="1">P2</strain>
    </source>
</reference>
<evidence type="ECO:0000313" key="2">
    <source>
        <dbReference type="Proteomes" id="UP000886501"/>
    </source>
</evidence>
<protein>
    <submittedName>
        <fullName evidence="1">Uncharacterized protein</fullName>
    </submittedName>
</protein>
<proteinExistence type="predicted"/>
<sequence length="595" mass="66277">MPPKYSHVKRRGSAPPTTTSSSKKPTTKQDNRKPSPHTDRNISQAMTAVAQLERAISRILLIRYEQDMARLFSTHLYSVALCHLPSLVMRCTALGGPGWVAANADGEEIKEFFRSVIAMDLREAGERVATKSVLWSYTALRQFAMSNDVPICQKKGLHSLRLLPHFTALKAHLDSLEAMPAVSFAKPPHLGPLTEGYAVLEDACNLAFGVSTKGKGSSRGSKEDQDERRLKVRVGYERLTQTLWRVAREFDVRGYGSILREKLTNKWCDCGCSTDHLSEVCERTVRDGEETAGLRAGKGREWDGRGVGVYGWETHEEEDVWDVELDFASFDPESRASENDMTIGELMAWKYLQAEREKELGNASFRTGDYNSAIQHYRLAHEIEPELPRYQLNLAAAYIKLNDWMSTEQACNAALLQHMSSKGYWRRAKARKMLGRVDEAIKDLRALIRLQPYNPEAISELTALLPPNPSSAQPTKGGMVGGSSSSANDDYLDLPKPRLPKSLPFETTDEDRQKLKISNLPLTVDVPSNFEFMAATGTGDKSPSSGRNGKPKRSGSRGGNDIPTGPDTKKNAGKGQTMSFTYPNWERYLVKKATD</sequence>
<name>A0ACB6ZLA0_THEGA</name>
<gene>
    <name evidence="1" type="ORF">BDM02DRAFT_3112382</name>
</gene>
<dbReference type="Proteomes" id="UP000886501">
    <property type="component" value="Unassembled WGS sequence"/>
</dbReference>
<reference evidence="1" key="1">
    <citation type="submission" date="2019-10" db="EMBL/GenBank/DDBJ databases">
        <authorList>
            <consortium name="DOE Joint Genome Institute"/>
            <person name="Kuo A."/>
            <person name="Miyauchi S."/>
            <person name="Kiss E."/>
            <person name="Drula E."/>
            <person name="Kohler A."/>
            <person name="Sanchez-Garcia M."/>
            <person name="Andreopoulos B."/>
            <person name="Barry K.W."/>
            <person name="Bonito G."/>
            <person name="Buee M."/>
            <person name="Carver A."/>
            <person name="Chen C."/>
            <person name="Cichocki N."/>
            <person name="Clum A."/>
            <person name="Culley D."/>
            <person name="Crous P.W."/>
            <person name="Fauchery L."/>
            <person name="Girlanda M."/>
            <person name="Hayes R."/>
            <person name="Keri Z."/>
            <person name="Labutti K."/>
            <person name="Lipzen A."/>
            <person name="Lombard V."/>
            <person name="Magnuson J."/>
            <person name="Maillard F."/>
            <person name="Morin E."/>
            <person name="Murat C."/>
            <person name="Nolan M."/>
            <person name="Ohm R."/>
            <person name="Pangilinan J."/>
            <person name="Pereira M."/>
            <person name="Perotto S."/>
            <person name="Peter M."/>
            <person name="Riley R."/>
            <person name="Sitrit Y."/>
            <person name="Stielow B."/>
            <person name="Szollosi G."/>
            <person name="Zifcakova L."/>
            <person name="Stursova M."/>
            <person name="Spatafora J.W."/>
            <person name="Tedersoo L."/>
            <person name="Vaario L.-M."/>
            <person name="Yamada A."/>
            <person name="Yan M."/>
            <person name="Wang P."/>
            <person name="Xu J."/>
            <person name="Bruns T."/>
            <person name="Baldrian P."/>
            <person name="Vilgalys R."/>
            <person name="Henrissat B."/>
            <person name="Grigoriev I.V."/>
            <person name="Hibbett D."/>
            <person name="Nagy L.G."/>
            <person name="Martin F.M."/>
        </authorList>
    </citation>
    <scope>NUCLEOTIDE SEQUENCE</scope>
    <source>
        <strain evidence="1">P2</strain>
    </source>
</reference>
<comment type="caution">
    <text evidence="1">The sequence shown here is derived from an EMBL/GenBank/DDBJ whole genome shotgun (WGS) entry which is preliminary data.</text>
</comment>
<dbReference type="EMBL" id="MU117987">
    <property type="protein sequence ID" value="KAF9650173.1"/>
    <property type="molecule type" value="Genomic_DNA"/>
</dbReference>